<dbReference type="Proteomes" id="UP000273811">
    <property type="component" value="Unassembled WGS sequence"/>
</dbReference>
<evidence type="ECO:0000313" key="2">
    <source>
        <dbReference type="EMBL" id="RWR05663.1"/>
    </source>
</evidence>
<proteinExistence type="predicted"/>
<dbReference type="SUPFAM" id="SSF89360">
    <property type="entry name" value="HesB-like domain"/>
    <property type="match status" value="1"/>
</dbReference>
<dbReference type="AlphaFoldDB" id="A0A443IKN8"/>
<sequence length="102" mass="11395">MHITLTEAALKKLERLDVKEGQIPRIDADITGGCGMSVSFKFIVDEPRKNDHVIEYKGIRIGMDRFTLRKLDEETQIDYTEENGFIVGGSFSSGACAIETNL</sequence>
<feature type="domain" description="Core" evidence="1">
    <location>
        <begin position="1"/>
        <end position="85"/>
    </location>
</feature>
<gene>
    <name evidence="2" type="ORF">D4N35_015205</name>
</gene>
<reference evidence="2" key="1">
    <citation type="submission" date="2018-12" db="EMBL/GenBank/DDBJ databases">
        <authorList>
            <person name="Sun L."/>
            <person name="Chen Z."/>
        </authorList>
    </citation>
    <scope>NUCLEOTIDE SEQUENCE [LARGE SCALE GENOMIC DNA]</scope>
    <source>
        <strain evidence="2">DSM 16012</strain>
    </source>
</reference>
<evidence type="ECO:0000259" key="1">
    <source>
        <dbReference type="Pfam" id="PF01521"/>
    </source>
</evidence>
<dbReference type="InterPro" id="IPR035903">
    <property type="entry name" value="HesB-like_dom_sf"/>
</dbReference>
<dbReference type="OrthoDB" id="2874539at2"/>
<name>A0A443IKN8_9BACI</name>
<organism evidence="2 3">
    <name type="scientific">Siminovitchia fortis</name>
    <dbReference type="NCBI Taxonomy" id="254758"/>
    <lineage>
        <taxon>Bacteria</taxon>
        <taxon>Bacillati</taxon>
        <taxon>Bacillota</taxon>
        <taxon>Bacilli</taxon>
        <taxon>Bacillales</taxon>
        <taxon>Bacillaceae</taxon>
        <taxon>Siminovitchia</taxon>
    </lineage>
</organism>
<dbReference type="InterPro" id="IPR000361">
    <property type="entry name" value="ATAP_core_dom"/>
</dbReference>
<comment type="caution">
    <text evidence="2">The sequence shown here is derived from an EMBL/GenBank/DDBJ whole genome shotgun (WGS) entry which is preliminary data.</text>
</comment>
<protein>
    <recommendedName>
        <fullName evidence="1">Core domain-containing protein</fullName>
    </recommendedName>
</protein>
<dbReference type="Pfam" id="PF01521">
    <property type="entry name" value="Fe-S_biosyn"/>
    <property type="match status" value="1"/>
</dbReference>
<dbReference type="EMBL" id="QYTU02000042">
    <property type="protein sequence ID" value="RWR05663.1"/>
    <property type="molecule type" value="Genomic_DNA"/>
</dbReference>
<accession>A0A443IKN8</accession>
<dbReference type="Gene3D" id="2.60.300.12">
    <property type="entry name" value="HesB-like domain"/>
    <property type="match status" value="1"/>
</dbReference>
<dbReference type="RefSeq" id="WP_120075236.1">
    <property type="nucleotide sequence ID" value="NZ_CP126113.1"/>
</dbReference>
<evidence type="ECO:0000313" key="3">
    <source>
        <dbReference type="Proteomes" id="UP000273811"/>
    </source>
</evidence>
<keyword evidence="3" id="KW-1185">Reference proteome</keyword>